<dbReference type="AlphaFoldDB" id="A0A0X1KQT3"/>
<sequence>MEKIKVAVVGMGNVGRYVLQAVRESQDMEAVGIVEIPERVSQISSQITDLPVTSNVEELEKPDVAILAIDSRAVPSVAPSFLYKGINTIDAYDIHGAEGALRLKKQLDEIAKENNCVAIISAGWDPGTDSLIRAVMQIIAPKGMTCTNFGPGMSMGHTVAVKRIKGVKDAVSITCPKGMGMHMRLVYVELEDGYDFDEVAKKISEDPYFCHDEVYINQVSTVKDLIDMGHSVKIERKGTSAGACNQRMEYHMSVNNPAATAQVMVAAARASVKQKPGCYTLLEIPLIDLLLGEKDELICKLL</sequence>
<dbReference type="OrthoDB" id="9779394at2"/>
<feature type="binding site" evidence="13">
    <location>
        <begin position="122"/>
        <end position="126"/>
    </location>
    <ligand>
        <name>NADP(+)</name>
        <dbReference type="ChEBI" id="CHEBI:58349"/>
    </ligand>
</feature>
<dbReference type="EMBL" id="CP007141">
    <property type="protein sequence ID" value="AJC73667.1"/>
    <property type="molecule type" value="Genomic_DNA"/>
</dbReference>
<evidence type="ECO:0000256" key="8">
    <source>
        <dbReference type="ARBA" id="ARBA00022915"/>
    </source>
</evidence>
<evidence type="ECO:0000256" key="6">
    <source>
        <dbReference type="ARBA" id="ARBA00022605"/>
    </source>
</evidence>
<feature type="binding site" evidence="13">
    <location>
        <position position="230"/>
    </location>
    <ligand>
        <name>substrate</name>
    </ligand>
</feature>
<dbReference type="NCBIfam" id="TIGR01921">
    <property type="entry name" value="DAP-DH"/>
    <property type="match status" value="1"/>
</dbReference>
<dbReference type="PIRSF" id="PIRSF025648">
    <property type="entry name" value="DDH"/>
    <property type="match status" value="1"/>
</dbReference>
<dbReference type="InterPro" id="IPR003781">
    <property type="entry name" value="CoA-bd"/>
</dbReference>
<dbReference type="GO" id="GO:0000166">
    <property type="term" value="F:nucleotide binding"/>
    <property type="evidence" value="ECO:0007669"/>
    <property type="project" value="UniProtKB-KW"/>
</dbReference>
<dbReference type="PATRIC" id="fig|1123384.7.peg.982"/>
<comment type="catalytic activity">
    <reaction evidence="11 12">
        <text>meso-2,6-diaminopimelate + NADP(+) + H2O = (S)-2-amino-6-oxoheptanedioate + NH4(+) + NADPH + H(+)</text>
        <dbReference type="Rhea" id="RHEA:13561"/>
        <dbReference type="ChEBI" id="CHEBI:15377"/>
        <dbReference type="ChEBI" id="CHEBI:15378"/>
        <dbReference type="ChEBI" id="CHEBI:28938"/>
        <dbReference type="ChEBI" id="CHEBI:57783"/>
        <dbReference type="ChEBI" id="CHEBI:57791"/>
        <dbReference type="ChEBI" id="CHEBI:58349"/>
        <dbReference type="ChEBI" id="CHEBI:58556"/>
        <dbReference type="EC" id="1.4.1.16"/>
    </reaction>
</comment>
<feature type="domain" description="CoA-binding" evidence="14">
    <location>
        <begin position="2"/>
        <end position="89"/>
    </location>
</feature>
<evidence type="ECO:0000256" key="3">
    <source>
        <dbReference type="ARBA" id="ARBA00011738"/>
    </source>
</evidence>
<feature type="binding site" evidence="13">
    <location>
        <position position="256"/>
    </location>
    <ligand>
        <name>substrate</name>
    </ligand>
</feature>
<keyword evidence="10 12" id="KW-0457">Lysine biosynthesis</keyword>
<gene>
    <name evidence="16" type="ORF">AJ81_04975</name>
</gene>
<evidence type="ECO:0000313" key="16">
    <source>
        <dbReference type="EMBL" id="AJC73667.1"/>
    </source>
</evidence>
<dbReference type="SUPFAM" id="SSF55347">
    <property type="entry name" value="Glyceraldehyde-3-phosphate dehydrogenase-like, C-terminal domain"/>
    <property type="match status" value="1"/>
</dbReference>
<protein>
    <recommendedName>
        <fullName evidence="5 12">Meso-diaminopimelate D-dehydrogenase</fullName>
        <shortName evidence="12">DAPDH</shortName>
        <shortName evidence="12">Meso-DAP dehydrogenase</shortName>
        <ecNumber evidence="4 12">1.4.1.16</ecNumber>
    </recommendedName>
</protein>
<keyword evidence="17" id="KW-1185">Reference proteome</keyword>
<evidence type="ECO:0000256" key="5">
    <source>
        <dbReference type="ARBA" id="ARBA00021654"/>
    </source>
</evidence>
<dbReference type="Gene3D" id="3.30.360.10">
    <property type="entry name" value="Dihydrodipicolinate Reductase, domain 2"/>
    <property type="match status" value="1"/>
</dbReference>
<organism evidence="16 17">
    <name type="scientific">Pseudothermotoga hypogea DSM 11164 = NBRC 106472</name>
    <dbReference type="NCBI Taxonomy" id="1123384"/>
    <lineage>
        <taxon>Bacteria</taxon>
        <taxon>Thermotogati</taxon>
        <taxon>Thermotogota</taxon>
        <taxon>Thermotogae</taxon>
        <taxon>Thermotogales</taxon>
        <taxon>Thermotogaceae</taxon>
        <taxon>Pseudothermotoga</taxon>
    </lineage>
</organism>
<evidence type="ECO:0000256" key="1">
    <source>
        <dbReference type="ARBA" id="ARBA00004896"/>
    </source>
</evidence>
<evidence type="ECO:0000256" key="9">
    <source>
        <dbReference type="ARBA" id="ARBA00023002"/>
    </source>
</evidence>
<dbReference type="EC" id="1.4.1.16" evidence="4 12"/>
<dbReference type="InterPro" id="IPR032094">
    <property type="entry name" value="Meso-DAP_DH_C"/>
</dbReference>
<dbReference type="InterPro" id="IPR010190">
    <property type="entry name" value="Diaminopimelate_DH_Ddh"/>
</dbReference>
<dbReference type="STRING" id="1123384.AJ81_04975"/>
<dbReference type="Pfam" id="PF16654">
    <property type="entry name" value="DAPDH_C"/>
    <property type="match status" value="1"/>
</dbReference>
<evidence type="ECO:0000256" key="4">
    <source>
        <dbReference type="ARBA" id="ARBA00012080"/>
    </source>
</evidence>
<feature type="domain" description="Meso-diaminopimelate D-dehydrogenase C-terminal" evidence="15">
    <location>
        <begin position="123"/>
        <end position="177"/>
    </location>
</feature>
<dbReference type="PANTHER" id="PTHR31873">
    <property type="entry name" value="L-ASPARTATE DEHYDROGENASE-RELATED"/>
    <property type="match status" value="1"/>
</dbReference>
<dbReference type="SUPFAM" id="SSF51735">
    <property type="entry name" value="NAD(P)-binding Rossmann-fold domains"/>
    <property type="match status" value="1"/>
</dbReference>
<comment type="function">
    <text evidence="12">Catalyzes the reversible NADPH-dependent reductive amination of L-2-amino-6-oxopimelate, the acyclic form of L-tetrahydrodipicolinate, to generate the meso compound, D,L-2,6-diaminopimelate.</text>
</comment>
<evidence type="ECO:0000256" key="11">
    <source>
        <dbReference type="ARBA" id="ARBA00052023"/>
    </source>
</evidence>
<keyword evidence="7 12" id="KW-0521">NADP</keyword>
<evidence type="ECO:0000256" key="10">
    <source>
        <dbReference type="ARBA" id="ARBA00023154"/>
    </source>
</evidence>
<dbReference type="CDD" id="cd02270">
    <property type="entry name" value="meso-DAPDH_N"/>
    <property type="match status" value="1"/>
</dbReference>
<evidence type="ECO:0000256" key="2">
    <source>
        <dbReference type="ARBA" id="ARBA00007442"/>
    </source>
</evidence>
<evidence type="ECO:0000313" key="17">
    <source>
        <dbReference type="Proteomes" id="UP000077469"/>
    </source>
</evidence>
<comment type="similarity">
    <text evidence="2 12">Belongs to the diaminopimelate dehydrogenase family.</text>
</comment>
<accession>A0A0X1KQT3</accession>
<dbReference type="UniPathway" id="UPA00034">
    <property type="reaction ID" value="UER00026"/>
</dbReference>
<comment type="subunit">
    <text evidence="3 12">Homodimer.</text>
</comment>
<evidence type="ECO:0000259" key="14">
    <source>
        <dbReference type="Pfam" id="PF02629"/>
    </source>
</evidence>
<dbReference type="KEGG" id="phy:AJ81_04975"/>
<name>A0A0X1KQT3_9THEM</name>
<dbReference type="PaxDb" id="1123384-AJ81_04975"/>
<dbReference type="GO" id="GO:0047850">
    <property type="term" value="F:diaminopimelate dehydrogenase activity"/>
    <property type="evidence" value="ECO:0007669"/>
    <property type="project" value="UniProtKB-UniRule"/>
</dbReference>
<evidence type="ECO:0000256" key="13">
    <source>
        <dbReference type="PIRSR" id="PIRSR025648-1"/>
    </source>
</evidence>
<keyword evidence="13" id="KW-0547">Nucleotide-binding</keyword>
<keyword evidence="8 12" id="KW-0220">Diaminopimelate biosynthesis</keyword>
<dbReference type="Gene3D" id="3.40.50.720">
    <property type="entry name" value="NAD(P)-binding Rossmann-like Domain"/>
    <property type="match status" value="1"/>
</dbReference>
<evidence type="ECO:0000259" key="15">
    <source>
        <dbReference type="Pfam" id="PF16654"/>
    </source>
</evidence>
<dbReference type="GO" id="GO:0019877">
    <property type="term" value="P:diaminopimelate biosynthetic process"/>
    <property type="evidence" value="ECO:0007669"/>
    <property type="project" value="UniProtKB-UniRule"/>
</dbReference>
<dbReference type="PANTHER" id="PTHR31873:SF6">
    <property type="entry name" value="ASPARTATE DEHYDROGENASE DOMAIN-CONTAINING PROTEIN"/>
    <property type="match status" value="1"/>
</dbReference>
<dbReference type="InterPro" id="IPR036291">
    <property type="entry name" value="NAD(P)-bd_dom_sf"/>
</dbReference>
<evidence type="ECO:0000256" key="12">
    <source>
        <dbReference type="PIRNR" id="PIRNR025648"/>
    </source>
</evidence>
<reference evidence="16 17" key="1">
    <citation type="submission" date="2014-01" db="EMBL/GenBank/DDBJ databases">
        <title>Genome sequencing of Thermotog hypogea.</title>
        <authorList>
            <person name="Zhang X."/>
            <person name="Alvare G."/>
            <person name="Fristensky B."/>
            <person name="Chen L."/>
            <person name="Suen T."/>
            <person name="Chen Q."/>
            <person name="Ma K."/>
        </authorList>
    </citation>
    <scope>NUCLEOTIDE SEQUENCE [LARGE SCALE GENOMIC DNA]</scope>
    <source>
        <strain evidence="16 17">DSM 11164</strain>
    </source>
</reference>
<dbReference type="GO" id="GO:0009089">
    <property type="term" value="P:lysine biosynthetic process via diaminopimelate"/>
    <property type="evidence" value="ECO:0007669"/>
    <property type="project" value="UniProtKB-UniRule"/>
</dbReference>
<dbReference type="Pfam" id="PF02629">
    <property type="entry name" value="CoA_binding"/>
    <property type="match status" value="1"/>
</dbReference>
<feature type="binding site" evidence="13">
    <location>
        <position position="174"/>
    </location>
    <ligand>
        <name>substrate</name>
    </ligand>
</feature>
<keyword evidence="9 12" id="KW-0560">Oxidoreductase</keyword>
<dbReference type="RefSeq" id="WP_031504941.1">
    <property type="nucleotide sequence ID" value="NC_022795.1"/>
</dbReference>
<comment type="pathway">
    <text evidence="1 12">Amino-acid biosynthesis; L-lysine biosynthesis via DAP pathway; DL-2,6-diaminopimelate from (S)-tetrahydrodipicolinate: step 1/1.</text>
</comment>
<evidence type="ECO:0000256" key="7">
    <source>
        <dbReference type="ARBA" id="ARBA00022857"/>
    </source>
</evidence>
<proteinExistence type="inferred from homology"/>
<feature type="binding site" evidence="13">
    <location>
        <position position="184"/>
    </location>
    <ligand>
        <name>substrate</name>
    </ligand>
</feature>
<keyword evidence="6 12" id="KW-0028">Amino-acid biosynthesis</keyword>
<dbReference type="Proteomes" id="UP000077469">
    <property type="component" value="Chromosome"/>
</dbReference>